<evidence type="ECO:0000313" key="1">
    <source>
        <dbReference type="EMBL" id="KAH7655888.1"/>
    </source>
</evidence>
<reference evidence="2" key="1">
    <citation type="journal article" date="2022" name="Nat. Commun.">
        <title>Chromosome evolution and the genetic basis of agronomically important traits in greater yam.</title>
        <authorList>
            <person name="Bredeson J.V."/>
            <person name="Lyons J.B."/>
            <person name="Oniyinde I.O."/>
            <person name="Okereke N.R."/>
            <person name="Kolade O."/>
            <person name="Nnabue I."/>
            <person name="Nwadili C.O."/>
            <person name="Hribova E."/>
            <person name="Parker M."/>
            <person name="Nwogha J."/>
            <person name="Shu S."/>
            <person name="Carlson J."/>
            <person name="Kariba R."/>
            <person name="Muthemba S."/>
            <person name="Knop K."/>
            <person name="Barton G.J."/>
            <person name="Sherwood A.V."/>
            <person name="Lopez-Montes A."/>
            <person name="Asiedu R."/>
            <person name="Jamnadass R."/>
            <person name="Muchugi A."/>
            <person name="Goodstein D."/>
            <person name="Egesi C.N."/>
            <person name="Featherston J."/>
            <person name="Asfaw A."/>
            <person name="Simpson G.G."/>
            <person name="Dolezel J."/>
            <person name="Hendre P.S."/>
            <person name="Van Deynze A."/>
            <person name="Kumar P.L."/>
            <person name="Obidiegwu J.E."/>
            <person name="Bhattacharjee R."/>
            <person name="Rokhsar D.S."/>
        </authorList>
    </citation>
    <scope>NUCLEOTIDE SEQUENCE [LARGE SCALE GENOMIC DNA]</scope>
    <source>
        <strain evidence="2">cv. TDa95/00328</strain>
    </source>
</reference>
<sequence>MCEADSRRIVVGNIHVLFNPKRGDVKLGQVRMLLEKAYDLSEKWGNIPILLMGDFNCTPESGIYKFLSTSKLNIAEHDRSGLSGQEKNQSAPFGLLKLLNFGWTDKELRNATGSSNCTILKHPLKLHSSYATVKGTNPRTRGSYGEPLATTYHSKFLGTVDYIWYSAGVTPTKVLDTLPSDTLLRIGGLPCKDLGSDHLPLVAEFAFTESGRSKADDLCLPVKKDDNEEE</sequence>
<comment type="caution">
    <text evidence="1">The sequence shown here is derived from an EMBL/GenBank/DDBJ whole genome shotgun (WGS) entry which is preliminary data.</text>
</comment>
<dbReference type="EMBL" id="CM037028">
    <property type="protein sequence ID" value="KAH7655888.1"/>
    <property type="molecule type" value="Genomic_DNA"/>
</dbReference>
<keyword evidence="2" id="KW-1185">Reference proteome</keyword>
<evidence type="ECO:0000313" key="2">
    <source>
        <dbReference type="Proteomes" id="UP000827976"/>
    </source>
</evidence>
<name>A0ACB7U6I1_DIOAL</name>
<organism evidence="1 2">
    <name type="scientific">Dioscorea alata</name>
    <name type="common">Purple yam</name>
    <dbReference type="NCBI Taxonomy" id="55571"/>
    <lineage>
        <taxon>Eukaryota</taxon>
        <taxon>Viridiplantae</taxon>
        <taxon>Streptophyta</taxon>
        <taxon>Embryophyta</taxon>
        <taxon>Tracheophyta</taxon>
        <taxon>Spermatophyta</taxon>
        <taxon>Magnoliopsida</taxon>
        <taxon>Liliopsida</taxon>
        <taxon>Dioscoreales</taxon>
        <taxon>Dioscoreaceae</taxon>
        <taxon>Dioscorea</taxon>
    </lineage>
</organism>
<dbReference type="Proteomes" id="UP000827976">
    <property type="component" value="Chromosome 18"/>
</dbReference>
<accession>A0ACB7U6I1</accession>
<proteinExistence type="predicted"/>
<keyword evidence="1" id="KW-0378">Hydrolase</keyword>
<gene>
    <name evidence="1" type="ORF">IHE45_18G042800</name>
</gene>
<dbReference type="EC" id="3.1.13.4" evidence="1"/>
<protein>
    <submittedName>
        <fullName evidence="1">Poly(A)-specific ribonuclease protein</fullName>
        <ecNumber evidence="1">3.1.13.4</ecNumber>
    </submittedName>
</protein>